<comment type="caution">
    <text evidence="2">The sequence shown here is derived from an EMBL/GenBank/DDBJ whole genome shotgun (WGS) entry which is preliminary data.</text>
</comment>
<evidence type="ECO:0000313" key="3">
    <source>
        <dbReference type="Proteomes" id="UP001055712"/>
    </source>
</evidence>
<feature type="transmembrane region" description="Helical" evidence="1">
    <location>
        <begin position="54"/>
        <end position="76"/>
    </location>
</feature>
<sequence>MMQPAWLAQQCPEVELAAGPLLLRNPALVPVQLFSTAVAVWGMRHVPANSHHGYLRCSLLFFLLMNLSSILCHVLTRRGTPLWHAALAVDVACTGASSLCLLAFQVLPTPHSSAATSRRCWAILAVLLIAAAANLHLQLPWVPEAIYLGTTAAATALTGHRLLWQRPQPGLRHFYMLAVLGVSLMGLCLPLDPLLCALGGPWLATTPVLFLGSGLGFAAIVGLAAGGVLGADRGAGKSD</sequence>
<feature type="transmembrane region" description="Helical" evidence="1">
    <location>
        <begin position="145"/>
        <end position="163"/>
    </location>
</feature>
<name>A0A9D4TEZ1_CHLVU</name>
<feature type="transmembrane region" description="Helical" evidence="1">
    <location>
        <begin position="208"/>
        <end position="231"/>
    </location>
</feature>
<dbReference type="Proteomes" id="UP001055712">
    <property type="component" value="Unassembled WGS sequence"/>
</dbReference>
<proteinExistence type="predicted"/>
<evidence type="ECO:0000313" key="2">
    <source>
        <dbReference type="EMBL" id="KAI3423898.1"/>
    </source>
</evidence>
<reference evidence="2" key="2">
    <citation type="submission" date="2020-11" db="EMBL/GenBank/DDBJ databases">
        <authorList>
            <person name="Cecchin M."/>
            <person name="Marcolungo L."/>
            <person name="Rossato M."/>
            <person name="Girolomoni L."/>
            <person name="Cosentino E."/>
            <person name="Cuine S."/>
            <person name="Li-Beisson Y."/>
            <person name="Delledonne M."/>
            <person name="Ballottari M."/>
        </authorList>
    </citation>
    <scope>NUCLEOTIDE SEQUENCE</scope>
    <source>
        <strain evidence="2">211/11P</strain>
        <tissue evidence="2">Whole cell</tissue>
    </source>
</reference>
<accession>A0A9D4TEZ1</accession>
<dbReference type="EMBL" id="SIDB01000014">
    <property type="protein sequence ID" value="KAI3423898.1"/>
    <property type="molecule type" value="Genomic_DNA"/>
</dbReference>
<reference evidence="2" key="1">
    <citation type="journal article" date="2019" name="Plant J.">
        <title>Chlorella vulgaris genome assembly and annotation reveals the molecular basis for metabolic acclimation to high light conditions.</title>
        <authorList>
            <person name="Cecchin M."/>
            <person name="Marcolungo L."/>
            <person name="Rossato M."/>
            <person name="Girolomoni L."/>
            <person name="Cosentino E."/>
            <person name="Cuine S."/>
            <person name="Li-Beisson Y."/>
            <person name="Delledonne M."/>
            <person name="Ballottari M."/>
        </authorList>
    </citation>
    <scope>NUCLEOTIDE SEQUENCE</scope>
    <source>
        <strain evidence="2">211/11P</strain>
    </source>
</reference>
<organism evidence="2 3">
    <name type="scientific">Chlorella vulgaris</name>
    <name type="common">Green alga</name>
    <dbReference type="NCBI Taxonomy" id="3077"/>
    <lineage>
        <taxon>Eukaryota</taxon>
        <taxon>Viridiplantae</taxon>
        <taxon>Chlorophyta</taxon>
        <taxon>core chlorophytes</taxon>
        <taxon>Trebouxiophyceae</taxon>
        <taxon>Chlorellales</taxon>
        <taxon>Chlorellaceae</taxon>
        <taxon>Chlorella clade</taxon>
        <taxon>Chlorella</taxon>
    </lineage>
</organism>
<keyword evidence="3" id="KW-1185">Reference proteome</keyword>
<gene>
    <name evidence="2" type="ORF">D9Q98_009732</name>
</gene>
<dbReference type="AlphaFoldDB" id="A0A9D4TEZ1"/>
<feature type="transmembrane region" description="Helical" evidence="1">
    <location>
        <begin position="175"/>
        <end position="202"/>
    </location>
</feature>
<evidence type="ECO:0000256" key="1">
    <source>
        <dbReference type="SAM" id="Phobius"/>
    </source>
</evidence>
<feature type="transmembrane region" description="Helical" evidence="1">
    <location>
        <begin position="82"/>
        <end position="107"/>
    </location>
</feature>
<protein>
    <submittedName>
        <fullName evidence="2">Uncharacterized protein</fullName>
    </submittedName>
</protein>
<keyword evidence="1" id="KW-0472">Membrane</keyword>
<keyword evidence="1" id="KW-1133">Transmembrane helix</keyword>
<keyword evidence="1" id="KW-0812">Transmembrane</keyword>
<feature type="transmembrane region" description="Helical" evidence="1">
    <location>
        <begin position="119"/>
        <end position="139"/>
    </location>
</feature>